<protein>
    <recommendedName>
        <fullName evidence="9">Amino acid transporter transmembrane domain-containing protein</fullName>
    </recommendedName>
</protein>
<dbReference type="PANTHER" id="PTHR48017">
    <property type="entry name" value="OS05G0424000 PROTEIN-RELATED"/>
    <property type="match status" value="1"/>
</dbReference>
<feature type="transmembrane region" description="Helical" evidence="8">
    <location>
        <begin position="48"/>
        <end position="73"/>
    </location>
</feature>
<reference evidence="10" key="2">
    <citation type="submission" date="2021-12" db="EMBL/GenBank/DDBJ databases">
        <title>Resequencing data analysis of finger millet.</title>
        <authorList>
            <person name="Hatakeyama M."/>
            <person name="Aluri S."/>
            <person name="Balachadran M.T."/>
            <person name="Sivarajan S.R."/>
            <person name="Poveda L."/>
            <person name="Shimizu-Inatsugi R."/>
            <person name="Schlapbach R."/>
            <person name="Sreeman S.M."/>
            <person name="Shimizu K.K."/>
        </authorList>
    </citation>
    <scope>NUCLEOTIDE SEQUENCE</scope>
</reference>
<sequence>MAAGKGAHKNKQVVAAPMEVSLESGNADQADYLDDDGRTRRTGTIWTASSHIITAVIGSGVLSLAWAIAQLGWVAGPTAMLLFAFVTYYTATLLAECYRTGDPETGKRNYTYMDAVRSNLGGVKVTFCGVIQYANLVGVAIGYTIASSISMQAIGKAGCFHTKGHANPCKSSSNPYMIIFGATQILFSQIPDFDQIWKSCPNLANPASSMSLLSSSQKGSHSGASYGTNPSLDKSSLEFALSSLVAASDEQMECIPDEELTLLTRKFRKFYNKRKERRGGGSRTCFECGDPVHFIADRPKKKRKSGYHDNNTKDFKQEKNRFYKKGKNSKKFAKAITRTCVATLSDMDLTSSEGLTSSEEEVGKPRVKRKDDFTGLCFMAKNDHDTDSGSDSDTSEVPPTLDELSSELDHLRDVLLMQDDRLRSAVRENREFKSKWESAEYEITSLRSKLAKDDIAIEYESCQFVMNDLAQRESVDAQVAS</sequence>
<feature type="region of interest" description="Disordered" evidence="7">
    <location>
        <begin position="381"/>
        <end position="401"/>
    </location>
</feature>
<evidence type="ECO:0000259" key="9">
    <source>
        <dbReference type="Pfam" id="PF01490"/>
    </source>
</evidence>
<evidence type="ECO:0000256" key="2">
    <source>
        <dbReference type="ARBA" id="ARBA00022448"/>
    </source>
</evidence>
<evidence type="ECO:0000256" key="6">
    <source>
        <dbReference type="ARBA" id="ARBA00023136"/>
    </source>
</evidence>
<organism evidence="10 11">
    <name type="scientific">Eleusine coracana subsp. coracana</name>
    <dbReference type="NCBI Taxonomy" id="191504"/>
    <lineage>
        <taxon>Eukaryota</taxon>
        <taxon>Viridiplantae</taxon>
        <taxon>Streptophyta</taxon>
        <taxon>Embryophyta</taxon>
        <taxon>Tracheophyta</taxon>
        <taxon>Spermatophyta</taxon>
        <taxon>Magnoliopsida</taxon>
        <taxon>Liliopsida</taxon>
        <taxon>Poales</taxon>
        <taxon>Poaceae</taxon>
        <taxon>PACMAD clade</taxon>
        <taxon>Chloridoideae</taxon>
        <taxon>Cynodonteae</taxon>
        <taxon>Eleusininae</taxon>
        <taxon>Eleusine</taxon>
    </lineage>
</organism>
<dbReference type="Pfam" id="PF01490">
    <property type="entry name" value="Aa_trans"/>
    <property type="match status" value="1"/>
</dbReference>
<proteinExistence type="predicted"/>
<evidence type="ECO:0000256" key="3">
    <source>
        <dbReference type="ARBA" id="ARBA00022692"/>
    </source>
</evidence>
<keyword evidence="5 8" id="KW-1133">Transmembrane helix</keyword>
<keyword evidence="11" id="KW-1185">Reference proteome</keyword>
<feature type="domain" description="Amino acid transporter transmembrane" evidence="9">
    <location>
        <begin position="41"/>
        <end position="200"/>
    </location>
</feature>
<dbReference type="AlphaFoldDB" id="A0AAV5BPK5"/>
<feature type="transmembrane region" description="Helical" evidence="8">
    <location>
        <begin position="79"/>
        <end position="98"/>
    </location>
</feature>
<dbReference type="GO" id="GO:0016020">
    <property type="term" value="C:membrane"/>
    <property type="evidence" value="ECO:0007669"/>
    <property type="project" value="UniProtKB-SubCell"/>
</dbReference>
<evidence type="ECO:0000256" key="5">
    <source>
        <dbReference type="ARBA" id="ARBA00022989"/>
    </source>
</evidence>
<evidence type="ECO:0000256" key="8">
    <source>
        <dbReference type="SAM" id="Phobius"/>
    </source>
</evidence>
<reference evidence="10" key="1">
    <citation type="journal article" date="2018" name="DNA Res.">
        <title>Multiple hybrid de novo genome assembly of finger millet, an orphan allotetraploid crop.</title>
        <authorList>
            <person name="Hatakeyama M."/>
            <person name="Aluri S."/>
            <person name="Balachadran M.T."/>
            <person name="Sivarajan S.R."/>
            <person name="Patrignani A."/>
            <person name="Gruter S."/>
            <person name="Poveda L."/>
            <person name="Shimizu-Inatsugi R."/>
            <person name="Baeten J."/>
            <person name="Francoijs K.J."/>
            <person name="Nataraja K.N."/>
            <person name="Reddy Y.A.N."/>
            <person name="Phadnis S."/>
            <person name="Ravikumar R.L."/>
            <person name="Schlapbach R."/>
            <person name="Sreeman S.M."/>
            <person name="Shimizu K.K."/>
        </authorList>
    </citation>
    <scope>NUCLEOTIDE SEQUENCE</scope>
</reference>
<keyword evidence="2" id="KW-0813">Transport</keyword>
<keyword evidence="3 8" id="KW-0812">Transmembrane</keyword>
<dbReference type="InterPro" id="IPR013057">
    <property type="entry name" value="AA_transpt_TM"/>
</dbReference>
<evidence type="ECO:0000313" key="11">
    <source>
        <dbReference type="Proteomes" id="UP001054889"/>
    </source>
</evidence>
<evidence type="ECO:0000256" key="1">
    <source>
        <dbReference type="ARBA" id="ARBA00004370"/>
    </source>
</evidence>
<dbReference type="GO" id="GO:0006865">
    <property type="term" value="P:amino acid transport"/>
    <property type="evidence" value="ECO:0007669"/>
    <property type="project" value="UniProtKB-KW"/>
</dbReference>
<evidence type="ECO:0000256" key="7">
    <source>
        <dbReference type="SAM" id="MobiDB-lite"/>
    </source>
</evidence>
<gene>
    <name evidence="10" type="primary">ga03853</name>
    <name evidence="10" type="ORF">PR202_ga03853</name>
</gene>
<name>A0AAV5BPK5_ELECO</name>
<comment type="subcellular location">
    <subcellularLocation>
        <location evidence="1">Membrane</location>
    </subcellularLocation>
</comment>
<keyword evidence="6 8" id="KW-0472">Membrane</keyword>
<comment type="caution">
    <text evidence="10">The sequence shown here is derived from an EMBL/GenBank/DDBJ whole genome shotgun (WGS) entry which is preliminary data.</text>
</comment>
<dbReference type="EMBL" id="BQKI01000002">
    <property type="protein sequence ID" value="GJM87857.1"/>
    <property type="molecule type" value="Genomic_DNA"/>
</dbReference>
<evidence type="ECO:0000313" key="10">
    <source>
        <dbReference type="EMBL" id="GJM87857.1"/>
    </source>
</evidence>
<evidence type="ECO:0000256" key="4">
    <source>
        <dbReference type="ARBA" id="ARBA00022970"/>
    </source>
</evidence>
<dbReference type="Proteomes" id="UP001054889">
    <property type="component" value="Unassembled WGS sequence"/>
</dbReference>
<accession>A0AAV5BPK5</accession>
<keyword evidence="4" id="KW-0029">Amino-acid transport</keyword>